<keyword evidence="2" id="KW-0067">ATP-binding</keyword>
<dbReference type="InterPro" id="IPR010488">
    <property type="entry name" value="Zeta_toxin_domain"/>
</dbReference>
<dbReference type="STRING" id="659014.SAMN04487996_102248"/>
<protein>
    <submittedName>
        <fullName evidence="4">Predicted ABC-type ATPase</fullName>
    </submittedName>
</protein>
<dbReference type="Proteomes" id="UP000198748">
    <property type="component" value="Unassembled WGS sequence"/>
</dbReference>
<dbReference type="PANTHER" id="PTHR39206">
    <property type="entry name" value="SLL8004 PROTEIN"/>
    <property type="match status" value="1"/>
</dbReference>
<evidence type="ECO:0000313" key="5">
    <source>
        <dbReference type="Proteomes" id="UP000198748"/>
    </source>
</evidence>
<reference evidence="5" key="1">
    <citation type="submission" date="2016-10" db="EMBL/GenBank/DDBJ databases">
        <authorList>
            <person name="Varghese N."/>
            <person name="Submissions S."/>
        </authorList>
    </citation>
    <scope>NUCLEOTIDE SEQUENCE [LARGE SCALE GENOMIC DNA]</scope>
    <source>
        <strain evidence="5">DSM 25329</strain>
    </source>
</reference>
<name>A0A1G6XST6_9BACT</name>
<dbReference type="Pfam" id="PF06414">
    <property type="entry name" value="Zeta_toxin"/>
    <property type="match status" value="1"/>
</dbReference>
<dbReference type="AlphaFoldDB" id="A0A1G6XST6"/>
<sequence length="192" mass="21427">MPNLYIISGCNGAGKTTASYAILPEILDCREFVNADNIAAGISPFNVAAVAMEAGRIMLKRIDELLDQRTNFAIETTLSTKSYKLLVDRAHNLGYKVTLLYFWLSSPAVARERVAIRVSKGGHHIPDETVERRYYGGLRNLFDIYIPICDEWALVNSMGHPLKVIAEVSFASKPDVNDSETWQLLLENYGQS</sequence>
<dbReference type="InterPro" id="IPR027417">
    <property type="entry name" value="P-loop_NTPase"/>
</dbReference>
<proteinExistence type="predicted"/>
<dbReference type="EMBL" id="FNAN01000002">
    <property type="protein sequence ID" value="SDD81264.1"/>
    <property type="molecule type" value="Genomic_DNA"/>
</dbReference>
<evidence type="ECO:0000313" key="4">
    <source>
        <dbReference type="EMBL" id="SDD81264.1"/>
    </source>
</evidence>
<dbReference type="Gene3D" id="3.40.50.300">
    <property type="entry name" value="P-loop containing nucleotide triphosphate hydrolases"/>
    <property type="match status" value="1"/>
</dbReference>
<organism evidence="4 5">
    <name type="scientific">Dyadobacter soli</name>
    <dbReference type="NCBI Taxonomy" id="659014"/>
    <lineage>
        <taxon>Bacteria</taxon>
        <taxon>Pseudomonadati</taxon>
        <taxon>Bacteroidota</taxon>
        <taxon>Cytophagia</taxon>
        <taxon>Cytophagales</taxon>
        <taxon>Spirosomataceae</taxon>
        <taxon>Dyadobacter</taxon>
    </lineage>
</organism>
<dbReference type="GO" id="GO:0005524">
    <property type="term" value="F:ATP binding"/>
    <property type="evidence" value="ECO:0007669"/>
    <property type="project" value="UniProtKB-KW"/>
</dbReference>
<dbReference type="GO" id="GO:0016301">
    <property type="term" value="F:kinase activity"/>
    <property type="evidence" value="ECO:0007669"/>
    <property type="project" value="InterPro"/>
</dbReference>
<feature type="domain" description="Zeta toxin" evidence="3">
    <location>
        <begin position="2"/>
        <end position="140"/>
    </location>
</feature>
<evidence type="ECO:0000256" key="1">
    <source>
        <dbReference type="ARBA" id="ARBA00022741"/>
    </source>
</evidence>
<dbReference type="OrthoDB" id="9791543at2"/>
<keyword evidence="5" id="KW-1185">Reference proteome</keyword>
<gene>
    <name evidence="4" type="ORF">SAMN04487996_102248</name>
</gene>
<keyword evidence="1" id="KW-0547">Nucleotide-binding</keyword>
<dbReference type="PANTHER" id="PTHR39206:SF1">
    <property type="entry name" value="SLL8004 PROTEIN"/>
    <property type="match status" value="1"/>
</dbReference>
<dbReference type="RefSeq" id="WP_090146747.1">
    <property type="nucleotide sequence ID" value="NZ_FNAN01000002.1"/>
</dbReference>
<evidence type="ECO:0000259" key="3">
    <source>
        <dbReference type="Pfam" id="PF06414"/>
    </source>
</evidence>
<evidence type="ECO:0000256" key="2">
    <source>
        <dbReference type="ARBA" id="ARBA00022840"/>
    </source>
</evidence>
<dbReference type="SUPFAM" id="SSF52540">
    <property type="entry name" value="P-loop containing nucleoside triphosphate hydrolases"/>
    <property type="match status" value="1"/>
</dbReference>
<accession>A0A1G6XST6</accession>